<dbReference type="AlphaFoldDB" id="A0A656QAC5"/>
<gene>
    <name evidence="1" type="ORF">BG60_34205</name>
</gene>
<name>A0A656QAC5_9BURK</name>
<organism evidence="1 2">
    <name type="scientific">Caballeronia zhejiangensis</name>
    <dbReference type="NCBI Taxonomy" id="871203"/>
    <lineage>
        <taxon>Bacteria</taxon>
        <taxon>Pseudomonadati</taxon>
        <taxon>Pseudomonadota</taxon>
        <taxon>Betaproteobacteria</taxon>
        <taxon>Burkholderiales</taxon>
        <taxon>Burkholderiaceae</taxon>
        <taxon>Caballeronia</taxon>
    </lineage>
</organism>
<evidence type="ECO:0000313" key="1">
    <source>
        <dbReference type="EMBL" id="KDR24766.1"/>
    </source>
</evidence>
<accession>A0A656QAC5</accession>
<proteinExistence type="predicted"/>
<dbReference type="Proteomes" id="UP000027451">
    <property type="component" value="Unassembled WGS sequence"/>
</dbReference>
<reference evidence="1 2" key="1">
    <citation type="submission" date="2014-03" db="EMBL/GenBank/DDBJ databases">
        <title>Draft Genome Sequences of Four Burkholderia Strains.</title>
        <authorList>
            <person name="Liu X.Y."/>
            <person name="Li C.X."/>
            <person name="Xu J.H."/>
        </authorList>
    </citation>
    <scope>NUCLEOTIDE SEQUENCE [LARGE SCALE GENOMIC DNA]</scope>
    <source>
        <strain evidence="1 2">OP-1</strain>
    </source>
</reference>
<sequence>MAFADEITAFQSTDANSTETNLKPFLRPVLGKGNGFITQVEAGEVAAHKKLRFTSVLIVGANARMRHILPIGSAWCRIDAKVAGVGLHIVSSLIAARSSESRLLLVTTRGFPAGLD</sequence>
<protein>
    <submittedName>
        <fullName evidence="1">Uncharacterized protein</fullName>
    </submittedName>
</protein>
<evidence type="ECO:0000313" key="2">
    <source>
        <dbReference type="Proteomes" id="UP000027451"/>
    </source>
</evidence>
<comment type="caution">
    <text evidence="1">The sequence shown here is derived from an EMBL/GenBank/DDBJ whole genome shotgun (WGS) entry which is preliminary data.</text>
</comment>
<dbReference type="EMBL" id="JFHD01000069">
    <property type="protein sequence ID" value="KDR24766.1"/>
    <property type="molecule type" value="Genomic_DNA"/>
</dbReference>
<keyword evidence="2" id="KW-1185">Reference proteome</keyword>